<dbReference type="InterPro" id="IPR013783">
    <property type="entry name" value="Ig-like_fold"/>
</dbReference>
<reference evidence="1 2" key="1">
    <citation type="submission" date="2016-10" db="EMBL/GenBank/DDBJ databases">
        <title>Comparative genome analysis of multiple Pseudomonas spp. focuses on biocontrol and plant growth promoting traits.</title>
        <authorList>
            <person name="Tao X.-Y."/>
            <person name="Taylor C.G."/>
        </authorList>
    </citation>
    <scope>NUCLEOTIDE SEQUENCE [LARGE SCALE GENOMIC DNA]</scope>
    <source>
        <strain evidence="1 2">48H11</strain>
    </source>
</reference>
<comment type="caution">
    <text evidence="1">The sequence shown here is derived from an EMBL/GenBank/DDBJ whole genome shotgun (WGS) entry which is preliminary data.</text>
</comment>
<dbReference type="Proteomes" id="UP000286071">
    <property type="component" value="Unassembled WGS sequence"/>
</dbReference>
<dbReference type="AlphaFoldDB" id="A0A423H8N4"/>
<name>A0A423H8N4_9PSED</name>
<dbReference type="OrthoDB" id="7032046at2"/>
<organism evidence="1 2">
    <name type="scientific">Pseudomonas brassicacearum</name>
    <dbReference type="NCBI Taxonomy" id="930166"/>
    <lineage>
        <taxon>Bacteria</taxon>
        <taxon>Pseudomonadati</taxon>
        <taxon>Pseudomonadota</taxon>
        <taxon>Gammaproteobacteria</taxon>
        <taxon>Pseudomonadales</taxon>
        <taxon>Pseudomonadaceae</taxon>
        <taxon>Pseudomonas</taxon>
    </lineage>
</organism>
<dbReference type="EMBL" id="MOBJ01000007">
    <property type="protein sequence ID" value="RON09547.1"/>
    <property type="molecule type" value="Genomic_DNA"/>
</dbReference>
<dbReference type="RefSeq" id="WP_123425255.1">
    <property type="nucleotide sequence ID" value="NZ_MOBJ01000007.1"/>
</dbReference>
<accession>A0A423H8N4</accession>
<proteinExistence type="predicted"/>
<evidence type="ECO:0000313" key="1">
    <source>
        <dbReference type="EMBL" id="RON09547.1"/>
    </source>
</evidence>
<protein>
    <submittedName>
        <fullName evidence="1">Uncharacterized protein</fullName>
    </submittedName>
</protein>
<gene>
    <name evidence="1" type="ORF">BK659_11540</name>
</gene>
<dbReference type="Gene3D" id="2.60.40.10">
    <property type="entry name" value="Immunoglobulins"/>
    <property type="match status" value="1"/>
</dbReference>
<evidence type="ECO:0000313" key="2">
    <source>
        <dbReference type="Proteomes" id="UP000286071"/>
    </source>
</evidence>
<sequence length="98" mass="10180">MTTDTKVLLAPVIDQPKAGATVENKVRFKGTGEAGAVVTVTTVEGNHLVLKTPVLADGTWTGTAPENLPKGLITVSALQTLPNGVGSPASRDRKFKVE</sequence>